<dbReference type="EMBL" id="AP017372">
    <property type="protein sequence ID" value="BBE11098.1"/>
    <property type="molecule type" value="Genomic_DNA"/>
</dbReference>
<keyword evidence="3" id="KW-1185">Reference proteome</keyword>
<dbReference type="AlphaFoldDB" id="A0A2Z6EZQ5"/>
<gene>
    <name evidence="2" type="ORF">HH1059_16690</name>
</gene>
<evidence type="ECO:0000313" key="3">
    <source>
        <dbReference type="Proteomes" id="UP000218890"/>
    </source>
</evidence>
<accession>A0A2Z6EZQ5</accession>
<dbReference type="KEGG" id="hhk:HH1059_16690"/>
<reference evidence="2" key="1">
    <citation type="submission" date="2016-02" db="EMBL/GenBank/DDBJ databases">
        <title>Halorhodospira halochloris DSM-1059 complete genome, version 2.</title>
        <authorList>
            <person name="Tsukatani Y."/>
        </authorList>
    </citation>
    <scope>NUCLEOTIDE SEQUENCE</scope>
    <source>
        <strain evidence="2">DSM 1059</strain>
    </source>
</reference>
<evidence type="ECO:0000256" key="1">
    <source>
        <dbReference type="SAM" id="MobiDB-lite"/>
    </source>
</evidence>
<organism evidence="2 3">
    <name type="scientific">Halorhodospira halochloris</name>
    <name type="common">Ectothiorhodospira halochloris</name>
    <dbReference type="NCBI Taxonomy" id="1052"/>
    <lineage>
        <taxon>Bacteria</taxon>
        <taxon>Pseudomonadati</taxon>
        <taxon>Pseudomonadota</taxon>
        <taxon>Gammaproteobacteria</taxon>
        <taxon>Chromatiales</taxon>
        <taxon>Ectothiorhodospiraceae</taxon>
        <taxon>Halorhodospira</taxon>
    </lineage>
</organism>
<feature type="region of interest" description="Disordered" evidence="1">
    <location>
        <begin position="40"/>
        <end position="62"/>
    </location>
</feature>
<evidence type="ECO:0000313" key="2">
    <source>
        <dbReference type="EMBL" id="BBE11098.1"/>
    </source>
</evidence>
<dbReference type="Proteomes" id="UP000218890">
    <property type="component" value="Chromosome"/>
</dbReference>
<proteinExistence type="predicted"/>
<sequence>MAGNVMEYPFQDSYILIGHLYKLPRSYYLPRCGGRRESIPGGSLAPSLAPRPPHRADNGSGADYMKPVGLFI</sequence>
<name>A0A2Z6EZQ5_HALHR</name>
<protein>
    <submittedName>
        <fullName evidence="2">Uncharacterized protein</fullName>
    </submittedName>
</protein>